<name>A0A1I4M8G1_9FIRM</name>
<dbReference type="InterPro" id="IPR014914">
    <property type="entry name" value="RES_dom"/>
</dbReference>
<evidence type="ECO:0000313" key="2">
    <source>
        <dbReference type="EMBL" id="SFL99561.1"/>
    </source>
</evidence>
<accession>A0A1I4M8G1</accession>
<dbReference type="Proteomes" id="UP000199006">
    <property type="component" value="Unassembled WGS sequence"/>
</dbReference>
<protein>
    <submittedName>
        <fullName evidence="2">RES domain-containing protein</fullName>
    </submittedName>
</protein>
<dbReference type="OrthoDB" id="648213at2"/>
<feature type="domain" description="RES" evidence="1">
    <location>
        <begin position="196"/>
        <end position="348"/>
    </location>
</feature>
<organism evidence="2 3">
    <name type="scientific">Halanaerobium salsuginis</name>
    <dbReference type="NCBI Taxonomy" id="29563"/>
    <lineage>
        <taxon>Bacteria</taxon>
        <taxon>Bacillati</taxon>
        <taxon>Bacillota</taxon>
        <taxon>Clostridia</taxon>
        <taxon>Halanaerobiales</taxon>
        <taxon>Halanaerobiaceae</taxon>
        <taxon>Halanaerobium</taxon>
    </lineage>
</organism>
<dbReference type="Pfam" id="PF08808">
    <property type="entry name" value="RES"/>
    <property type="match status" value="1"/>
</dbReference>
<reference evidence="2 3" key="1">
    <citation type="submission" date="2016-10" db="EMBL/GenBank/DDBJ databases">
        <authorList>
            <person name="de Groot N.N."/>
        </authorList>
    </citation>
    <scope>NUCLEOTIDE SEQUENCE [LARGE SCALE GENOMIC DNA]</scope>
    <source>
        <strain evidence="2 3">ATCC 51327</strain>
    </source>
</reference>
<sequence length="364" mass="42383">MYCCEVCFSDKKIVGYIKQNGSKNNCDFCGAKNVACINPLELQDLFVNLIDLYTPYKEINYTERNFSGSLAELIQYEWNIFNNNLTKNNQNSLLDKIRNDKGNENFYSSSELWIDFKYDFLINSGVGYWSILSEKLKYHTRFIINQSTNNEQQFFDLLNESIEIAKTILSEGCKIYRARIGSKKEKNNKINQKYVPYKEMGVPPRNKASAGRANPSGIPFLYLASDKKTALSEVRPWKKAKVSIASFLTNQQLKIVDLTDIDNIKSPFEFQDNLKREIEKRYFIKNLSYKLAKPINPNKSDIEYIPTQFITEYIKMKNYDGIKFKSAMGPGNNIVLFNEKVVTQKNSNLFEVENIDYKFHEYKN</sequence>
<dbReference type="STRING" id="29563.SAMN02983006_02534"/>
<evidence type="ECO:0000313" key="3">
    <source>
        <dbReference type="Proteomes" id="UP000199006"/>
    </source>
</evidence>
<gene>
    <name evidence="2" type="ORF">SAMN02983006_02534</name>
</gene>
<dbReference type="AlphaFoldDB" id="A0A1I4M8G1"/>
<dbReference type="EMBL" id="FOTI01000050">
    <property type="protein sequence ID" value="SFL99561.1"/>
    <property type="molecule type" value="Genomic_DNA"/>
</dbReference>
<dbReference type="RefSeq" id="WP_005488428.1">
    <property type="nucleotide sequence ID" value="NZ_FOTI01000050.1"/>
</dbReference>
<proteinExistence type="predicted"/>
<dbReference type="SMART" id="SM00953">
    <property type="entry name" value="RES"/>
    <property type="match status" value="1"/>
</dbReference>
<keyword evidence="3" id="KW-1185">Reference proteome</keyword>
<evidence type="ECO:0000259" key="1">
    <source>
        <dbReference type="SMART" id="SM00953"/>
    </source>
</evidence>